<sequence length="221" mass="23547">MVETMSEATPPEHGRMRASDADRDSVAHRLREALAEGRLDPDEHSERLDAVYRAKTVGELVPLTEDLPAPNGPGASVAPTDFRSPRPLYGGGRIVDQEPTSRAAVVVLGGASRSGNWVLPGAFTAFAVLGGVDLDLREARFTQRETTIWVCAVMGGVGITVPDDVQVRVHGLPLMGGFGISENTPSVVDPDAPIVHVRGIVVMGGVGIEYKPRKHQDGIEE</sequence>
<dbReference type="RefSeq" id="WP_061078074.1">
    <property type="nucleotide sequence ID" value="NZ_JAAXPG010000010.1"/>
</dbReference>
<feature type="region of interest" description="Disordered" evidence="1">
    <location>
        <begin position="1"/>
        <end position="25"/>
    </location>
</feature>
<evidence type="ECO:0000259" key="3">
    <source>
        <dbReference type="Pfam" id="PF09922"/>
    </source>
</evidence>
<dbReference type="InterPro" id="IPR024425">
    <property type="entry name" value="LiaF-like_C"/>
</dbReference>
<dbReference type="Pfam" id="PF09922">
    <property type="entry name" value="LiaF-like_C"/>
    <property type="match status" value="1"/>
</dbReference>
<evidence type="ECO:0000256" key="1">
    <source>
        <dbReference type="SAM" id="MobiDB-lite"/>
    </source>
</evidence>
<feature type="compositionally biased region" description="Basic and acidic residues" evidence="1">
    <location>
        <begin position="10"/>
        <end position="25"/>
    </location>
</feature>
<dbReference type="Proteomes" id="UP000553209">
    <property type="component" value="Unassembled WGS sequence"/>
</dbReference>
<dbReference type="EMBL" id="JAAXPG010000010">
    <property type="protein sequence ID" value="NKY98411.1"/>
    <property type="molecule type" value="Genomic_DNA"/>
</dbReference>
<name>A0A7X6RQP7_9ACTN</name>
<gene>
    <name evidence="4" type="ORF">HGB44_12205</name>
</gene>
<evidence type="ECO:0000259" key="2">
    <source>
        <dbReference type="Pfam" id="PF08044"/>
    </source>
</evidence>
<protein>
    <submittedName>
        <fullName evidence="4">DUF1707 domain-containing protein</fullName>
    </submittedName>
</protein>
<dbReference type="InterPro" id="IPR012551">
    <property type="entry name" value="DUF1707_SHOCT-like"/>
</dbReference>
<feature type="domain" description="Cell wall-active antibiotics response LiaF-like C-terminal" evidence="3">
    <location>
        <begin position="125"/>
        <end position="181"/>
    </location>
</feature>
<proteinExistence type="predicted"/>
<dbReference type="PANTHER" id="PTHR40763">
    <property type="entry name" value="MEMBRANE PROTEIN-RELATED"/>
    <property type="match status" value="1"/>
</dbReference>
<reference evidence="4 5" key="1">
    <citation type="submission" date="2020-04" db="EMBL/GenBank/DDBJ databases">
        <title>MicrobeNet Type strains.</title>
        <authorList>
            <person name="Nicholson A.C."/>
        </authorList>
    </citation>
    <scope>NUCLEOTIDE SEQUENCE [LARGE SCALE GENOMIC DNA]</scope>
    <source>
        <strain evidence="4 5">ATCC 23612</strain>
    </source>
</reference>
<organism evidence="4 5">
    <name type="scientific">Nocardiopsis alborubida</name>
    <dbReference type="NCBI Taxonomy" id="146802"/>
    <lineage>
        <taxon>Bacteria</taxon>
        <taxon>Bacillati</taxon>
        <taxon>Actinomycetota</taxon>
        <taxon>Actinomycetes</taxon>
        <taxon>Streptosporangiales</taxon>
        <taxon>Nocardiopsidaceae</taxon>
        <taxon>Nocardiopsis</taxon>
    </lineage>
</organism>
<feature type="region of interest" description="Disordered" evidence="1">
    <location>
        <begin position="63"/>
        <end position="82"/>
    </location>
</feature>
<dbReference type="AlphaFoldDB" id="A0A7X6RQP7"/>
<keyword evidence="5" id="KW-1185">Reference proteome</keyword>
<accession>A0A7X6RQP7</accession>
<feature type="domain" description="DUF1707" evidence="2">
    <location>
        <begin position="16"/>
        <end position="68"/>
    </location>
</feature>
<evidence type="ECO:0000313" key="5">
    <source>
        <dbReference type="Proteomes" id="UP000553209"/>
    </source>
</evidence>
<evidence type="ECO:0000313" key="4">
    <source>
        <dbReference type="EMBL" id="NKY98411.1"/>
    </source>
</evidence>
<dbReference type="PANTHER" id="PTHR40763:SF4">
    <property type="entry name" value="DUF1707 DOMAIN-CONTAINING PROTEIN"/>
    <property type="match status" value="1"/>
</dbReference>
<comment type="caution">
    <text evidence="4">The sequence shown here is derived from an EMBL/GenBank/DDBJ whole genome shotgun (WGS) entry which is preliminary data.</text>
</comment>
<dbReference type="Pfam" id="PF08044">
    <property type="entry name" value="DUF1707"/>
    <property type="match status" value="1"/>
</dbReference>